<proteinExistence type="predicted"/>
<reference evidence="3 4" key="1">
    <citation type="submission" date="2018-05" db="EMBL/GenBank/DDBJ databases">
        <title>Genomic Encyclopedia of Archaeal and Bacterial Type Strains, Phase II (KMG-II): from individual species to whole genera.</title>
        <authorList>
            <person name="Goeker M."/>
        </authorList>
    </citation>
    <scope>NUCLEOTIDE SEQUENCE [LARGE SCALE GENOMIC DNA]</scope>
    <source>
        <strain evidence="3 4">DSM 19975</strain>
    </source>
</reference>
<dbReference type="Proteomes" id="UP000245678">
    <property type="component" value="Unassembled WGS sequence"/>
</dbReference>
<sequence length="816" mass="89865">MCNLSKSIFLSLMLLPFFCAAKSVPYIDTVANADTIKQMVVNKLKTYNETHIIEKAYLHFDKPYYATGDTVYFKAYTTVGPKHELSTISGVLHVELINPAGKIKQAIALQLTNGIGWGDFALPDTLQKGNYRIRAYTRWMRNSNNFYEQEIKVGALLPDQVPESATKQAVVTNNKADLQFFAEGGAPVTGLNNKIAFKAIAANGKGIDVKGVVFDDDNRQITSFTSSHLGMGYFMLKPEPGKTYRAVFSDATGLEQSIQLPQASDKGIALTVNNDEIAKASVKITANDAFYRENKDKGLMLLIYSGGTVVTVPCKLDSQSIALDILKRRLKTGITRVTLFNDVNEPLCERLIFIQNYDELSFHINTDKTVYKRRAQTNLNFDIKNRAGNPAAGHFSVSVVDESKVPVDENAEHTILTNLLLTSDLKGGVEQPNYYFANINTETQHNLDLVMLTNGYRGFEWRPLLNDSYPATVFQPEKGLSISGIAKTLGGRALNTGTVSLVWSFPETHVLSQHINIDGSFKFNDLLFTDSGKFILQAVNGKGANTTTLIYKKEDPPATAALSGYMQTDVNLLMKDYLENSRLKYDDYLRYNKVKMLKEVKIRAVKRNDNYKSSALGGPGNADQVVHIGDIPVSGPLSVMVASRVHGDRARSMLSSNFDGLMLIDGVPIAGGTLDPNGSADIISASDVETVELFYGPSAAIYGVRGGHGVIVITTKNRGGLKPQDIPSVGILPVTVAGFYKARVFYSPKYQSLEQAGNRPDLRSTIYWQPELTTDKEGHASINYFNADGIGPYRVVVEGIDEDGNLGRQVYRYNVE</sequence>
<keyword evidence="1" id="KW-0732">Signal</keyword>
<dbReference type="AlphaFoldDB" id="A0A316HAL7"/>
<accession>A0A316HAL7</accession>
<feature type="domain" description="TonB-dependent receptor plug" evidence="2">
    <location>
        <begin position="659"/>
        <end position="710"/>
    </location>
</feature>
<evidence type="ECO:0000256" key="1">
    <source>
        <dbReference type="SAM" id="SignalP"/>
    </source>
</evidence>
<keyword evidence="4" id="KW-1185">Reference proteome</keyword>
<dbReference type="Gene3D" id="2.60.40.1930">
    <property type="match status" value="1"/>
</dbReference>
<dbReference type="InterPro" id="IPR012910">
    <property type="entry name" value="Plug_dom"/>
</dbReference>
<comment type="caution">
    <text evidence="3">The sequence shown here is derived from an EMBL/GenBank/DDBJ whole genome shotgun (WGS) entry which is preliminary data.</text>
</comment>
<feature type="chain" id="PRO_5016401511" evidence="1">
    <location>
        <begin position="22"/>
        <end position="816"/>
    </location>
</feature>
<dbReference type="Gene3D" id="2.170.130.10">
    <property type="entry name" value="TonB-dependent receptor, plug domain"/>
    <property type="match status" value="1"/>
</dbReference>
<gene>
    <name evidence="3" type="ORF">LX99_03879</name>
</gene>
<keyword evidence="3" id="KW-0675">Receptor</keyword>
<name>A0A316HAL7_9SPHI</name>
<evidence type="ECO:0000313" key="4">
    <source>
        <dbReference type="Proteomes" id="UP000245678"/>
    </source>
</evidence>
<dbReference type="Pfam" id="PF07715">
    <property type="entry name" value="Plug"/>
    <property type="match status" value="1"/>
</dbReference>
<dbReference type="EMBL" id="QGHA01000008">
    <property type="protein sequence ID" value="PWK75385.1"/>
    <property type="molecule type" value="Genomic_DNA"/>
</dbReference>
<dbReference type="InterPro" id="IPR037066">
    <property type="entry name" value="Plug_dom_sf"/>
</dbReference>
<dbReference type="SUPFAM" id="SSF56935">
    <property type="entry name" value="Porins"/>
    <property type="match status" value="1"/>
</dbReference>
<evidence type="ECO:0000313" key="3">
    <source>
        <dbReference type="EMBL" id="PWK75385.1"/>
    </source>
</evidence>
<dbReference type="RefSeq" id="WP_109609327.1">
    <property type="nucleotide sequence ID" value="NZ_QGHA01000008.1"/>
</dbReference>
<evidence type="ECO:0000259" key="2">
    <source>
        <dbReference type="Pfam" id="PF07715"/>
    </source>
</evidence>
<organism evidence="3 4">
    <name type="scientific">Mucilaginibacter oryzae</name>
    <dbReference type="NCBI Taxonomy" id="468058"/>
    <lineage>
        <taxon>Bacteria</taxon>
        <taxon>Pseudomonadati</taxon>
        <taxon>Bacteroidota</taxon>
        <taxon>Sphingobacteriia</taxon>
        <taxon>Sphingobacteriales</taxon>
        <taxon>Sphingobacteriaceae</taxon>
        <taxon>Mucilaginibacter</taxon>
    </lineage>
</organism>
<feature type="signal peptide" evidence="1">
    <location>
        <begin position="1"/>
        <end position="21"/>
    </location>
</feature>
<protein>
    <submittedName>
        <fullName evidence="3">TonB-dependent receptor-like protein</fullName>
    </submittedName>
</protein>